<dbReference type="Proteomes" id="UP000759131">
    <property type="component" value="Unassembled WGS sequence"/>
</dbReference>
<feature type="region of interest" description="Disordered" evidence="1">
    <location>
        <begin position="1"/>
        <end position="50"/>
    </location>
</feature>
<protein>
    <submittedName>
        <fullName evidence="2">Uncharacterized protein</fullName>
    </submittedName>
</protein>
<organism evidence="2">
    <name type="scientific">Medioppia subpectinata</name>
    <dbReference type="NCBI Taxonomy" id="1979941"/>
    <lineage>
        <taxon>Eukaryota</taxon>
        <taxon>Metazoa</taxon>
        <taxon>Ecdysozoa</taxon>
        <taxon>Arthropoda</taxon>
        <taxon>Chelicerata</taxon>
        <taxon>Arachnida</taxon>
        <taxon>Acari</taxon>
        <taxon>Acariformes</taxon>
        <taxon>Sarcoptiformes</taxon>
        <taxon>Oribatida</taxon>
        <taxon>Brachypylina</taxon>
        <taxon>Oppioidea</taxon>
        <taxon>Oppiidae</taxon>
        <taxon>Medioppia</taxon>
    </lineage>
</organism>
<feature type="non-terminal residue" evidence="2">
    <location>
        <position position="156"/>
    </location>
</feature>
<name>A0A7R9Q7I0_9ACAR</name>
<accession>A0A7R9Q7I0</accession>
<gene>
    <name evidence="2" type="ORF">OSB1V03_LOCUS15719</name>
</gene>
<proteinExistence type="predicted"/>
<dbReference type="EMBL" id="OC871166">
    <property type="protein sequence ID" value="CAD7635328.1"/>
    <property type="molecule type" value="Genomic_DNA"/>
</dbReference>
<keyword evidence="3" id="KW-1185">Reference proteome</keyword>
<dbReference type="OrthoDB" id="10037824at2759"/>
<evidence type="ECO:0000313" key="2">
    <source>
        <dbReference type="EMBL" id="CAD7635328.1"/>
    </source>
</evidence>
<evidence type="ECO:0000256" key="1">
    <source>
        <dbReference type="SAM" id="MobiDB-lite"/>
    </source>
</evidence>
<dbReference type="AlphaFoldDB" id="A0A7R9Q7I0"/>
<evidence type="ECO:0000313" key="3">
    <source>
        <dbReference type="Proteomes" id="UP000759131"/>
    </source>
</evidence>
<reference evidence="2" key="1">
    <citation type="submission" date="2020-11" db="EMBL/GenBank/DDBJ databases">
        <authorList>
            <person name="Tran Van P."/>
        </authorList>
    </citation>
    <scope>NUCLEOTIDE SEQUENCE</scope>
</reference>
<sequence>MFGEQQTDGYSPLMPTNLRGGGESRQQPHQHYSRSDYKLSGDEDDDRSSKRIMSSTVADHSIGPQFGRFCGQMSVRSATYFSDRNNVSLIVFVPSRASVVVHSFSLYLTYKFLPSRPAVTRFGPPSDPYELGTKIDGTYCDHVFTDCLANKKCKIR</sequence>
<dbReference type="EMBL" id="CAJPIZ010016591">
    <property type="protein sequence ID" value="CAG2115758.1"/>
    <property type="molecule type" value="Genomic_DNA"/>
</dbReference>